<dbReference type="InterPro" id="IPR013656">
    <property type="entry name" value="PAS_4"/>
</dbReference>
<dbReference type="PROSITE" id="PS50110">
    <property type="entry name" value="RESPONSE_REGULATORY"/>
    <property type="match status" value="1"/>
</dbReference>
<evidence type="ECO:0000256" key="5">
    <source>
        <dbReference type="PROSITE-ProRule" id="PRU00169"/>
    </source>
</evidence>
<dbReference type="Gene3D" id="1.10.287.130">
    <property type="match status" value="1"/>
</dbReference>
<dbReference type="Pfam" id="PF02518">
    <property type="entry name" value="HATPase_c"/>
    <property type="match status" value="1"/>
</dbReference>
<dbReference type="SMART" id="SM00387">
    <property type="entry name" value="HATPase_c"/>
    <property type="match status" value="1"/>
</dbReference>
<dbReference type="PROSITE" id="PS50109">
    <property type="entry name" value="HIS_KIN"/>
    <property type="match status" value="1"/>
</dbReference>
<dbReference type="PRINTS" id="PR00344">
    <property type="entry name" value="BCTRLSENSOR"/>
</dbReference>
<evidence type="ECO:0000313" key="9">
    <source>
        <dbReference type="Proteomes" id="UP000218731"/>
    </source>
</evidence>
<dbReference type="RefSeq" id="WP_096426161.1">
    <property type="nucleotide sequence ID" value="NZ_AP015029.1"/>
</dbReference>
<dbReference type="InterPro" id="IPR011006">
    <property type="entry name" value="CheY-like_superfamily"/>
</dbReference>
<evidence type="ECO:0000259" key="6">
    <source>
        <dbReference type="PROSITE" id="PS50109"/>
    </source>
</evidence>
<keyword evidence="4 8" id="KW-0808">Transferase</keyword>
<dbReference type="SUPFAM" id="SSF55874">
    <property type="entry name" value="ATPase domain of HSP90 chaperone/DNA topoisomerase II/histidine kinase"/>
    <property type="match status" value="1"/>
</dbReference>
<proteinExistence type="predicted"/>
<dbReference type="GO" id="GO:0000155">
    <property type="term" value="F:phosphorelay sensor kinase activity"/>
    <property type="evidence" value="ECO:0007669"/>
    <property type="project" value="InterPro"/>
</dbReference>
<dbReference type="EMBL" id="AP015029">
    <property type="protein sequence ID" value="BAW23603.1"/>
    <property type="molecule type" value="Genomic_DNA"/>
</dbReference>
<dbReference type="InterPro" id="IPR005467">
    <property type="entry name" value="His_kinase_dom"/>
</dbReference>
<keyword evidence="4 8" id="KW-0418">Kinase</keyword>
<evidence type="ECO:0000256" key="2">
    <source>
        <dbReference type="ARBA" id="ARBA00012438"/>
    </source>
</evidence>
<dbReference type="InterPro" id="IPR036097">
    <property type="entry name" value="HisK_dim/P_sf"/>
</dbReference>
<dbReference type="SMART" id="SM00388">
    <property type="entry name" value="HisKA"/>
    <property type="match status" value="1"/>
</dbReference>
<gene>
    <name evidence="8" type="ORF">KF715C_ch30300</name>
</gene>
<reference evidence="8 9" key="1">
    <citation type="submission" date="2015-11" db="EMBL/GenBank/DDBJ databases">
        <title>Complete genome sequencing of a biphenyl-degrading bacterium, Pseudomonas putida KF715 (=NBRC110667).</title>
        <authorList>
            <person name="Suenaga H."/>
            <person name="Fujihara N."/>
            <person name="Watanabe T."/>
            <person name="Hirose J."/>
            <person name="Kimura N."/>
            <person name="Yamazoe A."/>
            <person name="Hosoyama A."/>
            <person name="Shimodaira J."/>
            <person name="Furukawa K."/>
        </authorList>
    </citation>
    <scope>NUCLEOTIDE SEQUENCE [LARGE SCALE GENOMIC DNA]</scope>
    <source>
        <strain evidence="8 9">KF715</strain>
    </source>
</reference>
<evidence type="ECO:0000313" key="8">
    <source>
        <dbReference type="EMBL" id="BAW23603.1"/>
    </source>
</evidence>
<dbReference type="InterPro" id="IPR003594">
    <property type="entry name" value="HATPase_dom"/>
</dbReference>
<dbReference type="PANTHER" id="PTHR43065:SF42">
    <property type="entry name" value="TWO-COMPONENT SENSOR PPRA"/>
    <property type="match status" value="1"/>
</dbReference>
<dbReference type="PANTHER" id="PTHR43065">
    <property type="entry name" value="SENSOR HISTIDINE KINASE"/>
    <property type="match status" value="1"/>
</dbReference>
<keyword evidence="3 5" id="KW-0597">Phosphoprotein</keyword>
<dbReference type="Gene3D" id="3.30.450.20">
    <property type="entry name" value="PAS domain"/>
    <property type="match status" value="2"/>
</dbReference>
<feature type="domain" description="Response regulatory" evidence="7">
    <location>
        <begin position="565"/>
        <end position="676"/>
    </location>
</feature>
<dbReference type="Pfam" id="PF00072">
    <property type="entry name" value="Response_reg"/>
    <property type="match status" value="1"/>
</dbReference>
<accession>A0A1L7NDT6</accession>
<comment type="catalytic activity">
    <reaction evidence="1">
        <text>ATP + protein L-histidine = ADP + protein N-phospho-L-histidine.</text>
        <dbReference type="EC" id="2.7.13.3"/>
    </reaction>
</comment>
<dbReference type="SUPFAM" id="SSF52172">
    <property type="entry name" value="CheY-like"/>
    <property type="match status" value="1"/>
</dbReference>
<evidence type="ECO:0000259" key="7">
    <source>
        <dbReference type="PROSITE" id="PS50110"/>
    </source>
</evidence>
<dbReference type="Gene3D" id="3.40.50.2300">
    <property type="match status" value="1"/>
</dbReference>
<dbReference type="SUPFAM" id="SSF47384">
    <property type="entry name" value="Homodimeric domain of signal transducing histidine kinase"/>
    <property type="match status" value="1"/>
</dbReference>
<dbReference type="InterPro" id="IPR004358">
    <property type="entry name" value="Sig_transdc_His_kin-like_C"/>
</dbReference>
<name>A0A1L7NDT6_PSEPU</name>
<dbReference type="InterPro" id="IPR036890">
    <property type="entry name" value="HATPase_C_sf"/>
</dbReference>
<dbReference type="SMART" id="SM00448">
    <property type="entry name" value="REC"/>
    <property type="match status" value="1"/>
</dbReference>
<dbReference type="InterPro" id="IPR003661">
    <property type="entry name" value="HisK_dim/P_dom"/>
</dbReference>
<dbReference type="Proteomes" id="UP000218731">
    <property type="component" value="Chromosome 1"/>
</dbReference>
<evidence type="ECO:0000256" key="3">
    <source>
        <dbReference type="ARBA" id="ARBA00022553"/>
    </source>
</evidence>
<dbReference type="EC" id="2.7.13.3" evidence="2"/>
<dbReference type="Gene3D" id="3.30.565.10">
    <property type="entry name" value="Histidine kinase-like ATPase, C-terminal domain"/>
    <property type="match status" value="1"/>
</dbReference>
<dbReference type="AlphaFoldDB" id="A0A1L7NDT6"/>
<feature type="domain" description="Histidine kinase" evidence="6">
    <location>
        <begin position="318"/>
        <end position="542"/>
    </location>
</feature>
<organism evidence="8 9">
    <name type="scientific">Pseudomonas putida</name>
    <name type="common">Arthrobacter siderocapsulatus</name>
    <dbReference type="NCBI Taxonomy" id="303"/>
    <lineage>
        <taxon>Bacteria</taxon>
        <taxon>Pseudomonadati</taxon>
        <taxon>Pseudomonadota</taxon>
        <taxon>Gammaproteobacteria</taxon>
        <taxon>Pseudomonadales</taxon>
        <taxon>Pseudomonadaceae</taxon>
        <taxon>Pseudomonas</taxon>
    </lineage>
</organism>
<dbReference type="Pfam" id="PF08448">
    <property type="entry name" value="PAS_4"/>
    <property type="match status" value="1"/>
</dbReference>
<evidence type="ECO:0000256" key="1">
    <source>
        <dbReference type="ARBA" id="ARBA00000085"/>
    </source>
</evidence>
<feature type="modified residue" description="4-aspartylphosphate" evidence="5">
    <location>
        <position position="615"/>
    </location>
</feature>
<dbReference type="InterPro" id="IPR001789">
    <property type="entry name" value="Sig_transdc_resp-reg_receiver"/>
</dbReference>
<sequence length="683" mass="76058">MPQDNTPACIEQLQQKLLELETQNAELRLKAACYEVMTGHMHQGFCVLEMLENSDGELYDYRYILANDASMQHTAHPKQLGQTARETIPDEIGTWLPRFAEVARSGQPLQFEARLAVTDRWLKLSVYPLEPASQKRVAVVFTGVPAEQVTLDNLQALNQELSNRVDKEQANSKLLGELVDHSLANVFAADRSFRLLAINRTAQETFKRLRGFVPKVGDYIPQFLSGQQDIKRQLDPLWPRVLAGEAFVQTIALGNSQALRHYEIRYNPLRDAQQQIQGGYLFAYDITERVAEHERLREIENALRQSQKMEAIGQLTGGIAHDFNNLLGSILAALEVATERQAQQRYPEATRLLAIARQDSKRAASMVQRLLAFARQQILIPQTTDVHQLVAGMHDLIKRSLHEDIHFVDQTLADQWLIAIDPPQLESALLNLCINARDAMPLGGELAICCANTPLNQAQARVLDLPAGDYLQIRITDNGIGMTADTAQRALEPFFTTKPLGQGSGLGLSIVYGFIRQSGGQLQINSAPGHGTRIDLYLPRKSAAIVTPPERHQPTPAKTECTPRLIMLMEDQVNLRLVIEEVLQELGHDVRTFVDGRSALTACQEGLRPDLLVTDIELPGDIDGRQLAAALPEEVPVLYITGYSEDQADVKPSKHSSVLCKPFSLALLSEQIENLLANLHPPQ</sequence>
<dbReference type="Pfam" id="PF00512">
    <property type="entry name" value="HisKA"/>
    <property type="match status" value="1"/>
</dbReference>
<protein>
    <recommendedName>
        <fullName evidence="2">histidine kinase</fullName>
        <ecNumber evidence="2">2.7.13.3</ecNumber>
    </recommendedName>
</protein>
<evidence type="ECO:0000256" key="4">
    <source>
        <dbReference type="ARBA" id="ARBA00022777"/>
    </source>
</evidence>
<dbReference type="SUPFAM" id="SSF55785">
    <property type="entry name" value="PYP-like sensor domain (PAS domain)"/>
    <property type="match status" value="2"/>
</dbReference>
<dbReference type="InterPro" id="IPR035965">
    <property type="entry name" value="PAS-like_dom_sf"/>
</dbReference>